<feature type="compositionally biased region" description="Low complexity" evidence="1">
    <location>
        <begin position="38"/>
        <end position="62"/>
    </location>
</feature>
<evidence type="ECO:0008006" key="5">
    <source>
        <dbReference type="Google" id="ProtNLM"/>
    </source>
</evidence>
<evidence type="ECO:0000313" key="4">
    <source>
        <dbReference type="Proteomes" id="UP000292373"/>
    </source>
</evidence>
<dbReference type="OrthoDB" id="9882946at2"/>
<evidence type="ECO:0000256" key="2">
    <source>
        <dbReference type="SAM" id="SignalP"/>
    </source>
</evidence>
<organism evidence="3 4">
    <name type="scientific">Propioniciclava sinopodophylli</name>
    <dbReference type="NCBI Taxonomy" id="1837344"/>
    <lineage>
        <taxon>Bacteria</taxon>
        <taxon>Bacillati</taxon>
        <taxon>Actinomycetota</taxon>
        <taxon>Actinomycetes</taxon>
        <taxon>Propionibacteriales</taxon>
        <taxon>Propionibacteriaceae</taxon>
        <taxon>Propioniciclava</taxon>
    </lineage>
</organism>
<dbReference type="EMBL" id="SDMQ01000019">
    <property type="protein sequence ID" value="TBT82665.1"/>
    <property type="molecule type" value="Genomic_DNA"/>
</dbReference>
<dbReference type="Proteomes" id="UP000292373">
    <property type="component" value="Unassembled WGS sequence"/>
</dbReference>
<keyword evidence="2" id="KW-0732">Signal</keyword>
<protein>
    <recommendedName>
        <fullName evidence="5">PknH-like extracellular domain-containing protein</fullName>
    </recommendedName>
</protein>
<dbReference type="AlphaFoldDB" id="A0A4Q9KC89"/>
<gene>
    <name evidence="3" type="ORF">ET989_13855</name>
</gene>
<sequence>MKRILAATATVAVLALSACTPDAVSGTPSPTPLPSSSPLPTATATPTIKPSPANTGLTTKPTVTPPPRKQTAKPTTQATPEVPSDIPGDLGEVPAGFSLPDEDRPGDEETSAFTTTVWRASCPDRVLKLDAASGITASRVKESIGPEHAVVNGLFVFADEAAAQAFMDELGTKLRACAAEGPDEDGWRTVQATRELADLGDGGLDVGSWSEWDAGDDGYIVAPGAGLEYIVRSGAHVVIAQEGGEYAGDPGLLPDVVADLRARITTMLDQL</sequence>
<evidence type="ECO:0000313" key="3">
    <source>
        <dbReference type="EMBL" id="TBT82665.1"/>
    </source>
</evidence>
<reference evidence="3 4" key="1">
    <citation type="submission" date="2019-01" db="EMBL/GenBank/DDBJ databases">
        <title>Lactibacter flavus gen. nov., sp. nov., a novel bacterium of the family Propionibacteriaceae isolated from raw milk and dairy products.</title>
        <authorList>
            <person name="Huptas C."/>
            <person name="Wenning M."/>
            <person name="Breitenwieser F."/>
            <person name="Doll E."/>
            <person name="Von Neubeck M."/>
            <person name="Busse H.-J."/>
            <person name="Scherer S."/>
        </authorList>
    </citation>
    <scope>NUCLEOTIDE SEQUENCE [LARGE SCALE GENOMIC DNA]</scope>
    <source>
        <strain evidence="3 4">KCTC 33808</strain>
    </source>
</reference>
<dbReference type="PROSITE" id="PS51257">
    <property type="entry name" value="PROKAR_LIPOPROTEIN"/>
    <property type="match status" value="1"/>
</dbReference>
<feature type="region of interest" description="Disordered" evidence="1">
    <location>
        <begin position="22"/>
        <end position="110"/>
    </location>
</feature>
<dbReference type="RefSeq" id="WP_131169987.1">
    <property type="nucleotide sequence ID" value="NZ_SDMQ01000019.1"/>
</dbReference>
<accession>A0A4Q9KC89</accession>
<name>A0A4Q9KC89_9ACTN</name>
<feature type="signal peptide" evidence="2">
    <location>
        <begin position="1"/>
        <end position="23"/>
    </location>
</feature>
<keyword evidence="4" id="KW-1185">Reference proteome</keyword>
<evidence type="ECO:0000256" key="1">
    <source>
        <dbReference type="SAM" id="MobiDB-lite"/>
    </source>
</evidence>
<comment type="caution">
    <text evidence="3">The sequence shown here is derived from an EMBL/GenBank/DDBJ whole genome shotgun (WGS) entry which is preliminary data.</text>
</comment>
<feature type="chain" id="PRO_5020881347" description="PknH-like extracellular domain-containing protein" evidence="2">
    <location>
        <begin position="24"/>
        <end position="271"/>
    </location>
</feature>
<proteinExistence type="predicted"/>